<dbReference type="KEGG" id="nsg:H3L94_03085"/>
<keyword evidence="6" id="KW-0808">Transferase</keyword>
<dbReference type="GO" id="GO:0016020">
    <property type="term" value="C:membrane"/>
    <property type="evidence" value="ECO:0007669"/>
    <property type="project" value="UniProtKB-SubCell"/>
</dbReference>
<keyword evidence="3 5" id="KW-1133">Transmembrane helix</keyword>
<evidence type="ECO:0000256" key="1">
    <source>
        <dbReference type="ARBA" id="ARBA00004141"/>
    </source>
</evidence>
<dbReference type="GO" id="GO:0004671">
    <property type="term" value="F:protein C-terminal S-isoprenylcysteine carboxyl O-methyltransferase activity"/>
    <property type="evidence" value="ECO:0007669"/>
    <property type="project" value="InterPro"/>
</dbReference>
<sequence>MITTLFFLFFAIRLVSLSISIRNEKRLIAEGAKQFGEKNSKLLAAAHIAYYFAALAESHLRGTSFDAVSTAGAALTTFALAMLFYVIHALGKIWTLKIYIHPQHTLNRSWLFRHVRHPNYFLNVIPELIGIGLLCHAWTTMAIGLPVYLVILAVRIRQEQEAMRHLW</sequence>
<evidence type="ECO:0000313" key="6">
    <source>
        <dbReference type="EMBL" id="QMT41042.1"/>
    </source>
</evidence>
<dbReference type="InterPro" id="IPR052527">
    <property type="entry name" value="Metal_cation-efflux_comp"/>
</dbReference>
<dbReference type="InterPro" id="IPR007269">
    <property type="entry name" value="ICMT_MeTrfase"/>
</dbReference>
<feature type="transmembrane region" description="Helical" evidence="5">
    <location>
        <begin position="128"/>
        <end position="154"/>
    </location>
</feature>
<evidence type="ECO:0000256" key="2">
    <source>
        <dbReference type="ARBA" id="ARBA00022692"/>
    </source>
</evidence>
<dbReference type="AlphaFoldDB" id="A0A7D7RNI3"/>
<dbReference type="Pfam" id="PF04140">
    <property type="entry name" value="ICMT"/>
    <property type="match status" value="1"/>
</dbReference>
<evidence type="ECO:0000256" key="4">
    <source>
        <dbReference type="ARBA" id="ARBA00023136"/>
    </source>
</evidence>
<organism evidence="6 7">
    <name type="scientific">Neisseria shayeganii</name>
    <dbReference type="NCBI Taxonomy" id="607712"/>
    <lineage>
        <taxon>Bacteria</taxon>
        <taxon>Pseudomonadati</taxon>
        <taxon>Pseudomonadota</taxon>
        <taxon>Betaproteobacteria</taxon>
        <taxon>Neisseriales</taxon>
        <taxon>Neisseriaceae</taxon>
        <taxon>Neisseria</taxon>
    </lineage>
</organism>
<accession>A0A7D7RNI3</accession>
<evidence type="ECO:0000313" key="7">
    <source>
        <dbReference type="Proteomes" id="UP000514752"/>
    </source>
</evidence>
<name>A0A7D7RNI3_9NEIS</name>
<protein>
    <submittedName>
        <fullName evidence="6">Isoprenylcysteine carboxyl methyltransferase family protein</fullName>
    </submittedName>
</protein>
<dbReference type="PANTHER" id="PTHR43847:SF1">
    <property type="entry name" value="BLL3993 PROTEIN"/>
    <property type="match status" value="1"/>
</dbReference>
<dbReference type="RefSeq" id="WP_182122615.1">
    <property type="nucleotide sequence ID" value="NZ_CP059567.1"/>
</dbReference>
<evidence type="ECO:0000256" key="5">
    <source>
        <dbReference type="SAM" id="Phobius"/>
    </source>
</evidence>
<proteinExistence type="predicted"/>
<comment type="subcellular location">
    <subcellularLocation>
        <location evidence="1">Membrane</location>
        <topology evidence="1">Multi-pass membrane protein</topology>
    </subcellularLocation>
</comment>
<dbReference type="Gene3D" id="1.20.120.1630">
    <property type="match status" value="1"/>
</dbReference>
<keyword evidence="4 5" id="KW-0472">Membrane</keyword>
<keyword evidence="2 5" id="KW-0812">Transmembrane</keyword>
<dbReference type="GO" id="GO:0032259">
    <property type="term" value="P:methylation"/>
    <property type="evidence" value="ECO:0007669"/>
    <property type="project" value="UniProtKB-KW"/>
</dbReference>
<gene>
    <name evidence="6" type="ORF">H3L94_03085</name>
</gene>
<dbReference type="EMBL" id="CP059567">
    <property type="protein sequence ID" value="QMT41042.1"/>
    <property type="molecule type" value="Genomic_DNA"/>
</dbReference>
<dbReference type="Proteomes" id="UP000514752">
    <property type="component" value="Chromosome"/>
</dbReference>
<dbReference type="PANTHER" id="PTHR43847">
    <property type="entry name" value="BLL3993 PROTEIN"/>
    <property type="match status" value="1"/>
</dbReference>
<feature type="transmembrane region" description="Helical" evidence="5">
    <location>
        <begin position="67"/>
        <end position="87"/>
    </location>
</feature>
<reference evidence="6 7" key="1">
    <citation type="submission" date="2020-07" db="EMBL/GenBank/DDBJ databases">
        <title>Genomic diversity of species in the Neisseriaceae family.</title>
        <authorList>
            <person name="Vincent A.T."/>
            <person name="Bernet E."/>
            <person name="Veyrier F.J."/>
        </authorList>
    </citation>
    <scope>NUCLEOTIDE SEQUENCE [LARGE SCALE GENOMIC DNA]</scope>
    <source>
        <strain evidence="6 7">DSM 22244</strain>
    </source>
</reference>
<evidence type="ECO:0000256" key="3">
    <source>
        <dbReference type="ARBA" id="ARBA00022989"/>
    </source>
</evidence>
<keyword evidence="6" id="KW-0489">Methyltransferase</keyword>